<keyword evidence="3" id="KW-0963">Cytoplasm</keyword>
<feature type="region of interest" description="Disordered" evidence="8">
    <location>
        <begin position="104"/>
        <end position="134"/>
    </location>
</feature>
<feature type="non-terminal residue" evidence="9">
    <location>
        <position position="1"/>
    </location>
</feature>
<evidence type="ECO:0000256" key="3">
    <source>
        <dbReference type="ARBA" id="ARBA00022490"/>
    </source>
</evidence>
<dbReference type="PANTHER" id="PTHR15352">
    <property type="entry name" value="LYMPHOID-RESTRICTED MEMBRANE PROTEIN, JAW1"/>
    <property type="match status" value="1"/>
</dbReference>
<reference evidence="9" key="2">
    <citation type="submission" date="2017-10" db="EMBL/GenBank/DDBJ databases">
        <title>Ladona fulva Genome sequencing and assembly.</title>
        <authorList>
            <person name="Murali S."/>
            <person name="Richards S."/>
            <person name="Bandaranaike D."/>
            <person name="Bellair M."/>
            <person name="Blankenburg K."/>
            <person name="Chao H."/>
            <person name="Dinh H."/>
            <person name="Doddapaneni H."/>
            <person name="Dugan-Rocha S."/>
            <person name="Elkadiri S."/>
            <person name="Gnanaolivu R."/>
            <person name="Hernandez B."/>
            <person name="Skinner E."/>
            <person name="Javaid M."/>
            <person name="Lee S."/>
            <person name="Li M."/>
            <person name="Ming W."/>
            <person name="Munidasa M."/>
            <person name="Muniz J."/>
            <person name="Nguyen L."/>
            <person name="Hughes D."/>
            <person name="Osuji N."/>
            <person name="Pu L.-L."/>
            <person name="Puazo M."/>
            <person name="Qu C."/>
            <person name="Quiroz J."/>
            <person name="Raj R."/>
            <person name="Weissenberger G."/>
            <person name="Xin Y."/>
            <person name="Zou X."/>
            <person name="Han Y."/>
            <person name="Worley K."/>
            <person name="Muzny D."/>
            <person name="Gibbs R."/>
        </authorList>
    </citation>
    <scope>NUCLEOTIDE SEQUENCE</scope>
    <source>
        <strain evidence="9">Sampled in the wild</strain>
    </source>
</reference>
<gene>
    <name evidence="9" type="ORF">J437_LFUL003627</name>
</gene>
<evidence type="ECO:0000313" key="9">
    <source>
        <dbReference type="EMBL" id="KAG8223721.1"/>
    </source>
</evidence>
<dbReference type="AlphaFoldDB" id="A0A8K0JWP1"/>
<accession>A0A8K0JWP1</accession>
<evidence type="ECO:0000256" key="4">
    <source>
        <dbReference type="ARBA" id="ARBA00022692"/>
    </source>
</evidence>
<protein>
    <submittedName>
        <fullName evidence="9">Uncharacterized protein</fullName>
    </submittedName>
</protein>
<evidence type="ECO:0000313" key="10">
    <source>
        <dbReference type="Proteomes" id="UP000792457"/>
    </source>
</evidence>
<dbReference type="Pfam" id="PF05781">
    <property type="entry name" value="MRVI1"/>
    <property type="match status" value="1"/>
</dbReference>
<name>A0A8K0JWP1_LADFU</name>
<dbReference type="PANTHER" id="PTHR15352:SF1">
    <property type="entry name" value="KASH5-LIKE COILED-COIL DOMAIN-CONTAINING PROTEIN"/>
    <property type="match status" value="1"/>
</dbReference>
<feature type="compositionally biased region" description="Basic residues" evidence="8">
    <location>
        <begin position="113"/>
        <end position="123"/>
    </location>
</feature>
<sequence length="304" mass="33430">IPKVSSPAPSIRSYSQPFTRHTFWAARLANGNCLRLGNFQTAPPYIRLAESGAFRPSRTEIHLLPPFSRAAAKPFRCRKSSARLSITSPLVYAQEGREAVLEAMEEEDEASRGRPRIRARRRSTPGSPAAVIKRSAAVDYGEGVEEGDASSAASPAAVPFPSLTDPTLCKLGLLGGSSLEGTQRGDAADISTACAWWVGLWSKRPPIRDCTEGQGLSEGPIRIRTTRCDALSEQDIEHKFTSLSLAFKTDRITLGSRLELQQRQRDLAEKNVLSEIKQLKTTLNVMFLLRDPTDFPKTEDVMAY</sequence>
<reference evidence="9" key="1">
    <citation type="submission" date="2013-04" db="EMBL/GenBank/DDBJ databases">
        <authorList>
            <person name="Qu J."/>
            <person name="Murali S.C."/>
            <person name="Bandaranaike D."/>
            <person name="Bellair M."/>
            <person name="Blankenburg K."/>
            <person name="Chao H."/>
            <person name="Dinh H."/>
            <person name="Doddapaneni H."/>
            <person name="Downs B."/>
            <person name="Dugan-Rocha S."/>
            <person name="Elkadiri S."/>
            <person name="Gnanaolivu R.D."/>
            <person name="Hernandez B."/>
            <person name="Javaid M."/>
            <person name="Jayaseelan J.C."/>
            <person name="Lee S."/>
            <person name="Li M."/>
            <person name="Ming W."/>
            <person name="Munidasa M."/>
            <person name="Muniz J."/>
            <person name="Nguyen L."/>
            <person name="Ongeri F."/>
            <person name="Osuji N."/>
            <person name="Pu L.-L."/>
            <person name="Puazo M."/>
            <person name="Qu C."/>
            <person name="Quiroz J."/>
            <person name="Raj R."/>
            <person name="Weissenberger G."/>
            <person name="Xin Y."/>
            <person name="Zou X."/>
            <person name="Han Y."/>
            <person name="Richards S."/>
            <person name="Worley K."/>
            <person name="Muzny D."/>
            <person name="Gibbs R."/>
        </authorList>
    </citation>
    <scope>NUCLEOTIDE SEQUENCE</scope>
    <source>
        <strain evidence="9">Sampled in the wild</strain>
    </source>
</reference>
<comment type="subcellular location">
    <subcellularLocation>
        <location evidence="2">Cytoplasm</location>
    </subcellularLocation>
    <subcellularLocation>
        <location evidence="1">Membrane</location>
        <topology evidence="1">Single-pass membrane protein</topology>
    </subcellularLocation>
</comment>
<proteinExistence type="predicted"/>
<evidence type="ECO:0000256" key="8">
    <source>
        <dbReference type="SAM" id="MobiDB-lite"/>
    </source>
</evidence>
<dbReference type="GO" id="GO:0005737">
    <property type="term" value="C:cytoplasm"/>
    <property type="evidence" value="ECO:0007669"/>
    <property type="project" value="UniProtKB-SubCell"/>
</dbReference>
<keyword evidence="7" id="KW-0472">Membrane</keyword>
<dbReference type="OrthoDB" id="10062605at2759"/>
<keyword evidence="4" id="KW-0812">Transmembrane</keyword>
<comment type="caution">
    <text evidence="9">The sequence shown here is derived from an EMBL/GenBank/DDBJ whole genome shotgun (WGS) entry which is preliminary data.</text>
</comment>
<evidence type="ECO:0000256" key="7">
    <source>
        <dbReference type="ARBA" id="ARBA00023136"/>
    </source>
</evidence>
<keyword evidence="10" id="KW-1185">Reference proteome</keyword>
<dbReference type="GO" id="GO:0016020">
    <property type="term" value="C:membrane"/>
    <property type="evidence" value="ECO:0007669"/>
    <property type="project" value="UniProtKB-SubCell"/>
</dbReference>
<keyword evidence="6" id="KW-0175">Coiled coil</keyword>
<evidence type="ECO:0000256" key="2">
    <source>
        <dbReference type="ARBA" id="ARBA00004496"/>
    </source>
</evidence>
<dbReference type="InterPro" id="IPR008677">
    <property type="entry name" value="MRVI1"/>
</dbReference>
<evidence type="ECO:0000256" key="1">
    <source>
        <dbReference type="ARBA" id="ARBA00004167"/>
    </source>
</evidence>
<evidence type="ECO:0000256" key="6">
    <source>
        <dbReference type="ARBA" id="ARBA00023054"/>
    </source>
</evidence>
<dbReference type="Proteomes" id="UP000792457">
    <property type="component" value="Unassembled WGS sequence"/>
</dbReference>
<keyword evidence="5" id="KW-1133">Transmembrane helix</keyword>
<feature type="non-terminal residue" evidence="9">
    <location>
        <position position="304"/>
    </location>
</feature>
<evidence type="ECO:0000256" key="5">
    <source>
        <dbReference type="ARBA" id="ARBA00022989"/>
    </source>
</evidence>
<organism evidence="9 10">
    <name type="scientific">Ladona fulva</name>
    <name type="common">Scarce chaser dragonfly</name>
    <name type="synonym">Libellula fulva</name>
    <dbReference type="NCBI Taxonomy" id="123851"/>
    <lineage>
        <taxon>Eukaryota</taxon>
        <taxon>Metazoa</taxon>
        <taxon>Ecdysozoa</taxon>
        <taxon>Arthropoda</taxon>
        <taxon>Hexapoda</taxon>
        <taxon>Insecta</taxon>
        <taxon>Pterygota</taxon>
        <taxon>Palaeoptera</taxon>
        <taxon>Odonata</taxon>
        <taxon>Epiprocta</taxon>
        <taxon>Anisoptera</taxon>
        <taxon>Libelluloidea</taxon>
        <taxon>Libellulidae</taxon>
        <taxon>Ladona</taxon>
    </lineage>
</organism>
<dbReference type="EMBL" id="KZ308171">
    <property type="protein sequence ID" value="KAG8223721.1"/>
    <property type="molecule type" value="Genomic_DNA"/>
</dbReference>